<organism evidence="11 12">
    <name type="scientific">Nitrospirillum amazonense</name>
    <dbReference type="NCBI Taxonomy" id="28077"/>
    <lineage>
        <taxon>Bacteria</taxon>
        <taxon>Pseudomonadati</taxon>
        <taxon>Pseudomonadota</taxon>
        <taxon>Alphaproteobacteria</taxon>
        <taxon>Rhodospirillales</taxon>
        <taxon>Azospirillaceae</taxon>
        <taxon>Nitrospirillum</taxon>
    </lineage>
</organism>
<protein>
    <recommendedName>
        <fullName evidence="2">histidine kinase</fullName>
        <ecNumber evidence="2">2.7.13.3</ecNumber>
    </recommendedName>
</protein>
<dbReference type="PANTHER" id="PTHR43065:SF10">
    <property type="entry name" value="PEROXIDE STRESS-ACTIVATED HISTIDINE KINASE MAK3"/>
    <property type="match status" value="1"/>
</dbReference>
<evidence type="ECO:0000256" key="2">
    <source>
        <dbReference type="ARBA" id="ARBA00012438"/>
    </source>
</evidence>
<dbReference type="EMBL" id="VITR01000008">
    <property type="protein sequence ID" value="TWB41040.1"/>
    <property type="molecule type" value="Genomic_DNA"/>
</dbReference>
<evidence type="ECO:0000256" key="4">
    <source>
        <dbReference type="ARBA" id="ARBA00022679"/>
    </source>
</evidence>
<dbReference type="GO" id="GO:0005524">
    <property type="term" value="F:ATP binding"/>
    <property type="evidence" value="ECO:0007669"/>
    <property type="project" value="UniProtKB-KW"/>
</dbReference>
<keyword evidence="3" id="KW-0597">Phosphoprotein</keyword>
<keyword evidence="4" id="KW-0808">Transferase</keyword>
<dbReference type="CDD" id="cd00130">
    <property type="entry name" value="PAS"/>
    <property type="match status" value="1"/>
</dbReference>
<feature type="domain" description="PAS" evidence="10">
    <location>
        <begin position="10"/>
        <end position="65"/>
    </location>
</feature>
<dbReference type="InterPro" id="IPR000014">
    <property type="entry name" value="PAS"/>
</dbReference>
<dbReference type="EC" id="2.7.13.3" evidence="2"/>
<name>A0A560H640_9PROT</name>
<dbReference type="InterPro" id="IPR036890">
    <property type="entry name" value="HATPase_C_sf"/>
</dbReference>
<keyword evidence="12" id="KW-1185">Reference proteome</keyword>
<dbReference type="Proteomes" id="UP000315751">
    <property type="component" value="Unassembled WGS sequence"/>
</dbReference>
<evidence type="ECO:0000256" key="1">
    <source>
        <dbReference type="ARBA" id="ARBA00000085"/>
    </source>
</evidence>
<dbReference type="InterPro" id="IPR036097">
    <property type="entry name" value="HisK_dim/P_sf"/>
</dbReference>
<keyword evidence="8" id="KW-0902">Two-component regulatory system</keyword>
<dbReference type="AlphaFoldDB" id="A0A560H640"/>
<dbReference type="CDD" id="cd00082">
    <property type="entry name" value="HisKA"/>
    <property type="match status" value="1"/>
</dbReference>
<dbReference type="InterPro" id="IPR003661">
    <property type="entry name" value="HisK_dim/P_dom"/>
</dbReference>
<dbReference type="Pfam" id="PF00989">
    <property type="entry name" value="PAS"/>
    <property type="match status" value="1"/>
</dbReference>
<dbReference type="Pfam" id="PF02518">
    <property type="entry name" value="HATPase_c"/>
    <property type="match status" value="1"/>
</dbReference>
<evidence type="ECO:0000259" key="9">
    <source>
        <dbReference type="PROSITE" id="PS50109"/>
    </source>
</evidence>
<comment type="catalytic activity">
    <reaction evidence="1">
        <text>ATP + protein L-histidine = ADP + protein N-phospho-L-histidine.</text>
        <dbReference type="EC" id="2.7.13.3"/>
    </reaction>
</comment>
<evidence type="ECO:0000313" key="11">
    <source>
        <dbReference type="EMBL" id="TWB41040.1"/>
    </source>
</evidence>
<evidence type="ECO:0000256" key="8">
    <source>
        <dbReference type="ARBA" id="ARBA00023012"/>
    </source>
</evidence>
<proteinExistence type="predicted"/>
<accession>A0A560H640</accession>
<dbReference type="InterPro" id="IPR005467">
    <property type="entry name" value="His_kinase_dom"/>
</dbReference>
<dbReference type="InterPro" id="IPR013767">
    <property type="entry name" value="PAS_fold"/>
</dbReference>
<dbReference type="InterPro" id="IPR004358">
    <property type="entry name" value="Sig_transdc_His_kin-like_C"/>
</dbReference>
<dbReference type="Gene3D" id="3.30.450.20">
    <property type="entry name" value="PAS domain"/>
    <property type="match status" value="3"/>
</dbReference>
<dbReference type="GO" id="GO:0000155">
    <property type="term" value="F:phosphorelay sensor kinase activity"/>
    <property type="evidence" value="ECO:0007669"/>
    <property type="project" value="InterPro"/>
</dbReference>
<dbReference type="Pfam" id="PF13426">
    <property type="entry name" value="PAS_9"/>
    <property type="match status" value="1"/>
</dbReference>
<evidence type="ECO:0000313" key="12">
    <source>
        <dbReference type="Proteomes" id="UP000315751"/>
    </source>
</evidence>
<dbReference type="SUPFAM" id="SSF55874">
    <property type="entry name" value="ATPase domain of HSP90 chaperone/DNA topoisomerase II/histidine kinase"/>
    <property type="match status" value="1"/>
</dbReference>
<evidence type="ECO:0000256" key="6">
    <source>
        <dbReference type="ARBA" id="ARBA00022777"/>
    </source>
</evidence>
<evidence type="ECO:0000259" key="10">
    <source>
        <dbReference type="PROSITE" id="PS50112"/>
    </source>
</evidence>
<dbReference type="PRINTS" id="PR00344">
    <property type="entry name" value="BCTRLSENSOR"/>
</dbReference>
<dbReference type="SMART" id="SM00388">
    <property type="entry name" value="HisKA"/>
    <property type="match status" value="1"/>
</dbReference>
<dbReference type="SUPFAM" id="SSF47384">
    <property type="entry name" value="Homodimeric domain of signal transducing histidine kinase"/>
    <property type="match status" value="1"/>
</dbReference>
<dbReference type="Gene3D" id="1.10.287.130">
    <property type="match status" value="1"/>
</dbReference>
<evidence type="ECO:0000256" key="3">
    <source>
        <dbReference type="ARBA" id="ARBA00022553"/>
    </source>
</evidence>
<dbReference type="InterPro" id="IPR035965">
    <property type="entry name" value="PAS-like_dom_sf"/>
</dbReference>
<dbReference type="NCBIfam" id="TIGR00229">
    <property type="entry name" value="sensory_box"/>
    <property type="match status" value="1"/>
</dbReference>
<keyword evidence="5" id="KW-0547">Nucleotide-binding</keyword>
<gene>
    <name evidence="11" type="ORF">FBZ90_10864</name>
</gene>
<dbReference type="Pfam" id="PF00512">
    <property type="entry name" value="HisKA"/>
    <property type="match status" value="1"/>
</dbReference>
<keyword evidence="7" id="KW-0067">ATP-binding</keyword>
<feature type="domain" description="Histidine kinase" evidence="9">
    <location>
        <begin position="466"/>
        <end position="681"/>
    </location>
</feature>
<evidence type="ECO:0000256" key="7">
    <source>
        <dbReference type="ARBA" id="ARBA00022840"/>
    </source>
</evidence>
<keyword evidence="6" id="KW-0418">Kinase</keyword>
<reference evidence="11 12" key="1">
    <citation type="submission" date="2019-06" db="EMBL/GenBank/DDBJ databases">
        <title>Genomic Encyclopedia of Type Strains, Phase IV (KMG-V): Genome sequencing to study the core and pangenomes of soil and plant-associated prokaryotes.</title>
        <authorList>
            <person name="Whitman W."/>
        </authorList>
    </citation>
    <scope>NUCLEOTIDE SEQUENCE [LARGE SCALE GENOMIC DNA]</scope>
    <source>
        <strain evidence="11 12">BR 11622</strain>
    </source>
</reference>
<dbReference type="OrthoDB" id="9795133at2"/>
<dbReference type="SMART" id="SM00387">
    <property type="entry name" value="HATPase_c"/>
    <property type="match status" value="1"/>
</dbReference>
<evidence type="ECO:0000256" key="5">
    <source>
        <dbReference type="ARBA" id="ARBA00022741"/>
    </source>
</evidence>
<dbReference type="GO" id="GO:0006355">
    <property type="term" value="P:regulation of DNA-templated transcription"/>
    <property type="evidence" value="ECO:0007669"/>
    <property type="project" value="InterPro"/>
</dbReference>
<sequence length="682" mass="74103">MAALPDPTPLPPLLTSLLQGLNDAVVLYDEAGRLLTLNPAAERLYGIVADAAQGRMATDVLGPHDEAARKEIDGALAAGGMWRGEVHRRGAEGTTLTLEVSISRPDGGFLMDAARDVTAARATQTTLEDLTVRNTNLFHALAVSFWDMDFRAAAMAVRQKMAEGVTDMAAYFAANPDYVRWLQRQVRVIAVNQRTMELFGGREQSDFADIRPYWPDESLVHFTTGLLRGMRRDPSYVAEVRLARVDGTTFECLFTTAFPSETVPSGRVIIGVIDIDDQKKALAELARSENRLRTLFEASGVAFFRFDTTAINRTYAALREQGVVDLGAYIDQNPDFLEQAKAAILCVDANASALTLMRATSKDALLGPIRWVTTPHHMRGLRESMTASFGGHSTYQGEHLIGRLDGSLVPCLWFNVVPPELRSQNIAYVGLIDISRQEAARSAMQAMQAELAHAARVAILGELTASLAHEVAQPLSAISSRGEAVKRWLSRDVVDVPVVRDLVGKIMDSVDRATAIVSRIRDMAVRAPFQTEPVDIAKLARDTVAFLSHELEHARVAVCIDAGKAPCVVEGDRVQLQQVVFNILLNAHQALVQSDTADRAITVTLRADGDWVTATIDDNGPGIPSGDLERVFESFHSTKSHGMGIGLSVCRSIVQRHGGQLSASSLPAGGARFQIRLPVAAD</sequence>
<dbReference type="SMART" id="SM00091">
    <property type="entry name" value="PAS"/>
    <property type="match status" value="1"/>
</dbReference>
<dbReference type="SUPFAM" id="SSF55785">
    <property type="entry name" value="PYP-like sensor domain (PAS domain)"/>
    <property type="match status" value="3"/>
</dbReference>
<comment type="caution">
    <text evidence="11">The sequence shown here is derived from an EMBL/GenBank/DDBJ whole genome shotgun (WGS) entry which is preliminary data.</text>
</comment>
<dbReference type="PANTHER" id="PTHR43065">
    <property type="entry name" value="SENSOR HISTIDINE KINASE"/>
    <property type="match status" value="1"/>
</dbReference>
<dbReference type="PROSITE" id="PS50109">
    <property type="entry name" value="HIS_KIN"/>
    <property type="match status" value="1"/>
</dbReference>
<dbReference type="PROSITE" id="PS50112">
    <property type="entry name" value="PAS"/>
    <property type="match status" value="1"/>
</dbReference>
<dbReference type="Gene3D" id="3.30.565.10">
    <property type="entry name" value="Histidine kinase-like ATPase, C-terminal domain"/>
    <property type="match status" value="1"/>
</dbReference>
<dbReference type="InterPro" id="IPR003594">
    <property type="entry name" value="HATPase_dom"/>
</dbReference>